<feature type="domain" description="DNA-directed DNA polymerase X" evidence="9">
    <location>
        <begin position="50"/>
        <end position="385"/>
    </location>
</feature>
<dbReference type="GO" id="GO:0003887">
    <property type="term" value="F:DNA-directed DNA polymerase activity"/>
    <property type="evidence" value="ECO:0007669"/>
    <property type="project" value="UniProtKB-KW"/>
</dbReference>
<evidence type="ECO:0000256" key="4">
    <source>
        <dbReference type="ARBA" id="ARBA00022763"/>
    </source>
</evidence>
<evidence type="ECO:0000313" key="11">
    <source>
        <dbReference type="Proteomes" id="UP000034521"/>
    </source>
</evidence>
<evidence type="ECO:0000256" key="3">
    <source>
        <dbReference type="ARBA" id="ARBA00022695"/>
    </source>
</evidence>
<sequence>TDSIPDRNGVYFPLPLFMTQRIGFRYIFGDSMRDIVILSSICYDITVKYYTNLEIAVLFRKMAAAYQILDENRFKIIAYERAADSIEHLTSEVKDLWDDGKLAEIPGVGATIVGHLDELFKTGKVKHFESVMSKVPQSVFPLLSIPGVGPKKAYKLVKELHLRNEKTAIHDLQKAIEKHKVEPIEGFGQRSEEVISENIKTYRKGAVKEKRIVLSEADAIAESVISYLHKQKYVQHIDVLGSLRRRVATVGDIDMAISTTKPKEAITYFCTYPHTKIIEQGPTGASLLLHNGRQVDLRVQDAQSYGAMLQYFTGSKNHNIALRTYALTKGLSLSEYGIKRIQNSEFRIQNKDAKNKDKERIKQFSNEKDFYKYLGMDWIPPELREDHGEIDAALKHTLPNLVDLPGIKGDLHIHTSFNLEPSHDLGENTIEEVLDRADTLGYDYIGISDHNPSTGNHTDEEIIRIMEKRHNFYRDHVENWNNKYNKSIQAFIMLEVDIKPDGSLALPKKAFDSVDAVIISVHSSFSMSKDDMTRRIKSALLAHSKVKILGHPTGRLLGEREGYEADWKEIFRICKERSIALEINASPYRLDLTDALVYDAVKLGCVCSINTDSHHVLEMGQMKYGVSTARRGWAQKRDIINSFGYNEMKKWLMP</sequence>
<feature type="non-terminal residue" evidence="10">
    <location>
        <position position="1"/>
    </location>
</feature>
<dbReference type="InterPro" id="IPR050243">
    <property type="entry name" value="PHP_phosphatase"/>
</dbReference>
<dbReference type="InterPro" id="IPR002054">
    <property type="entry name" value="DNA-dir_DNA_pol_X"/>
</dbReference>
<dbReference type="PATRIC" id="fig|1618437.3.peg.341"/>
<dbReference type="InterPro" id="IPR037160">
    <property type="entry name" value="DNA_Pol_thumb_sf"/>
</dbReference>
<dbReference type="GO" id="GO:0006281">
    <property type="term" value="P:DNA repair"/>
    <property type="evidence" value="ECO:0007669"/>
    <property type="project" value="UniProtKB-KW"/>
</dbReference>
<dbReference type="CDD" id="cd00141">
    <property type="entry name" value="NT_POLXc"/>
    <property type="match status" value="1"/>
</dbReference>
<protein>
    <recommendedName>
        <fullName evidence="1">DNA-directed DNA polymerase</fullName>
        <ecNumber evidence="1">2.7.7.7</ecNumber>
    </recommendedName>
</protein>
<dbReference type="Gene3D" id="3.20.20.140">
    <property type="entry name" value="Metal-dependent hydrolases"/>
    <property type="match status" value="1"/>
</dbReference>
<dbReference type="Proteomes" id="UP000034521">
    <property type="component" value="Unassembled WGS sequence"/>
</dbReference>
<organism evidence="10 11">
    <name type="scientific">Candidatus Gottesmanbacteria bacterium GW2011_GWA1_44_24b</name>
    <dbReference type="NCBI Taxonomy" id="1618437"/>
    <lineage>
        <taxon>Bacteria</taxon>
        <taxon>Candidatus Gottesmaniibacteriota</taxon>
    </lineage>
</organism>
<evidence type="ECO:0000256" key="2">
    <source>
        <dbReference type="ARBA" id="ARBA00022679"/>
    </source>
</evidence>
<dbReference type="Pfam" id="PF14716">
    <property type="entry name" value="HHH_8"/>
    <property type="match status" value="1"/>
</dbReference>
<dbReference type="InterPro" id="IPR002008">
    <property type="entry name" value="DNA_pol_X_beta-like"/>
</dbReference>
<dbReference type="EMBL" id="LCIQ01000010">
    <property type="protein sequence ID" value="KKT61106.1"/>
    <property type="molecule type" value="Genomic_DNA"/>
</dbReference>
<dbReference type="EC" id="2.7.7.7" evidence="1"/>
<comment type="catalytic activity">
    <reaction evidence="7">
        <text>DNA(n) + a 2'-deoxyribonucleoside 5'-triphosphate = DNA(n+1) + diphosphate</text>
        <dbReference type="Rhea" id="RHEA:22508"/>
        <dbReference type="Rhea" id="RHEA-COMP:17339"/>
        <dbReference type="Rhea" id="RHEA-COMP:17340"/>
        <dbReference type="ChEBI" id="CHEBI:33019"/>
        <dbReference type="ChEBI" id="CHEBI:61560"/>
        <dbReference type="ChEBI" id="CHEBI:173112"/>
        <dbReference type="EC" id="2.7.7.7"/>
    </reaction>
</comment>
<dbReference type="GO" id="GO:0008270">
    <property type="term" value="F:zinc ion binding"/>
    <property type="evidence" value="ECO:0007669"/>
    <property type="project" value="TreeGrafter"/>
</dbReference>
<keyword evidence="6" id="KW-0234">DNA repair</keyword>
<evidence type="ECO:0000259" key="9">
    <source>
        <dbReference type="SMART" id="SM00483"/>
    </source>
</evidence>
<evidence type="ECO:0000259" key="8">
    <source>
        <dbReference type="SMART" id="SM00481"/>
    </source>
</evidence>
<evidence type="ECO:0000256" key="6">
    <source>
        <dbReference type="ARBA" id="ARBA00023204"/>
    </source>
</evidence>
<dbReference type="SMART" id="SM00483">
    <property type="entry name" value="POLXc"/>
    <property type="match status" value="1"/>
</dbReference>
<dbReference type="CDD" id="cd07436">
    <property type="entry name" value="PHP_PolX"/>
    <property type="match status" value="1"/>
</dbReference>
<reference evidence="10 11" key="1">
    <citation type="journal article" date="2015" name="Nature">
        <title>rRNA introns, odd ribosomes, and small enigmatic genomes across a large radiation of phyla.</title>
        <authorList>
            <person name="Brown C.T."/>
            <person name="Hug L.A."/>
            <person name="Thomas B.C."/>
            <person name="Sharon I."/>
            <person name="Castelle C.J."/>
            <person name="Singh A."/>
            <person name="Wilkins M.J."/>
            <person name="Williams K.H."/>
            <person name="Banfield J.F."/>
        </authorList>
    </citation>
    <scope>NUCLEOTIDE SEQUENCE [LARGE SCALE GENOMIC DNA]</scope>
</reference>
<dbReference type="Gene3D" id="1.10.150.20">
    <property type="entry name" value="5' to 3' exonuclease, C-terminal subdomain"/>
    <property type="match status" value="1"/>
</dbReference>
<dbReference type="PANTHER" id="PTHR36928">
    <property type="entry name" value="PHOSPHATASE YCDX-RELATED"/>
    <property type="match status" value="1"/>
</dbReference>
<evidence type="ECO:0000313" key="10">
    <source>
        <dbReference type="EMBL" id="KKT61106.1"/>
    </source>
</evidence>
<dbReference type="GO" id="GO:0042578">
    <property type="term" value="F:phosphoric ester hydrolase activity"/>
    <property type="evidence" value="ECO:0007669"/>
    <property type="project" value="TreeGrafter"/>
</dbReference>
<dbReference type="Gene3D" id="3.30.460.10">
    <property type="entry name" value="Beta Polymerase, domain 2"/>
    <property type="match status" value="1"/>
</dbReference>
<keyword evidence="3" id="KW-0548">Nucleotidyltransferase</keyword>
<dbReference type="Pfam" id="PF02811">
    <property type="entry name" value="PHP"/>
    <property type="match status" value="1"/>
</dbReference>
<evidence type="ECO:0000256" key="5">
    <source>
        <dbReference type="ARBA" id="ARBA00022932"/>
    </source>
</evidence>
<evidence type="ECO:0000256" key="1">
    <source>
        <dbReference type="ARBA" id="ARBA00012417"/>
    </source>
</evidence>
<comment type="caution">
    <text evidence="10">The sequence shown here is derived from an EMBL/GenBank/DDBJ whole genome shotgun (WGS) entry which is preliminary data.</text>
</comment>
<dbReference type="SUPFAM" id="SSF81301">
    <property type="entry name" value="Nucleotidyltransferase"/>
    <property type="match status" value="1"/>
</dbReference>
<dbReference type="SUPFAM" id="SSF47802">
    <property type="entry name" value="DNA polymerase beta, N-terminal domain-like"/>
    <property type="match status" value="1"/>
</dbReference>
<dbReference type="InterPro" id="IPR016195">
    <property type="entry name" value="Pol/histidinol_Pase-like"/>
</dbReference>
<dbReference type="InterPro" id="IPR010996">
    <property type="entry name" value="HHH_MUS81"/>
</dbReference>
<dbReference type="InterPro" id="IPR004013">
    <property type="entry name" value="PHP_dom"/>
</dbReference>
<dbReference type="SUPFAM" id="SSF89550">
    <property type="entry name" value="PHP domain-like"/>
    <property type="match status" value="1"/>
</dbReference>
<keyword evidence="4" id="KW-0227">DNA damage</keyword>
<dbReference type="GO" id="GO:0005829">
    <property type="term" value="C:cytosol"/>
    <property type="evidence" value="ECO:0007669"/>
    <property type="project" value="TreeGrafter"/>
</dbReference>
<evidence type="ECO:0000256" key="7">
    <source>
        <dbReference type="ARBA" id="ARBA00049244"/>
    </source>
</evidence>
<dbReference type="AlphaFoldDB" id="A0A0G1IP19"/>
<dbReference type="InterPro" id="IPR027421">
    <property type="entry name" value="DNA_pol_lamdba_lyase_dom_sf"/>
</dbReference>
<accession>A0A0G1IP19</accession>
<dbReference type="PRINTS" id="PR00870">
    <property type="entry name" value="DNAPOLXBETA"/>
</dbReference>
<dbReference type="Gene3D" id="3.30.210.10">
    <property type="entry name" value="DNA polymerase, thumb domain"/>
    <property type="match status" value="1"/>
</dbReference>
<dbReference type="InterPro" id="IPR047967">
    <property type="entry name" value="PolX_PHP"/>
</dbReference>
<dbReference type="Pfam" id="PF14791">
    <property type="entry name" value="DNA_pol_B_thumb"/>
    <property type="match status" value="1"/>
</dbReference>
<proteinExistence type="predicted"/>
<dbReference type="InterPro" id="IPR003141">
    <property type="entry name" value="Pol/His_phosphatase_N"/>
</dbReference>
<dbReference type="GO" id="GO:0003677">
    <property type="term" value="F:DNA binding"/>
    <property type="evidence" value="ECO:0007669"/>
    <property type="project" value="InterPro"/>
</dbReference>
<name>A0A0G1IP19_9BACT</name>
<keyword evidence="2" id="KW-0808">Transferase</keyword>
<dbReference type="PANTHER" id="PTHR36928:SF1">
    <property type="entry name" value="PHOSPHATASE YCDX-RELATED"/>
    <property type="match status" value="1"/>
</dbReference>
<feature type="domain" description="Polymerase/histidinol phosphatase N-terminal" evidence="8">
    <location>
        <begin position="409"/>
        <end position="500"/>
    </location>
</feature>
<dbReference type="InterPro" id="IPR043519">
    <property type="entry name" value="NT_sf"/>
</dbReference>
<keyword evidence="5" id="KW-0239">DNA-directed DNA polymerase</keyword>
<dbReference type="InterPro" id="IPR029398">
    <property type="entry name" value="PolB_thumb"/>
</dbReference>
<dbReference type="SMART" id="SM00481">
    <property type="entry name" value="POLIIIAc"/>
    <property type="match status" value="1"/>
</dbReference>
<dbReference type="Gene3D" id="1.10.150.110">
    <property type="entry name" value="DNA polymerase beta, N-terminal domain-like"/>
    <property type="match status" value="1"/>
</dbReference>
<gene>
    <name evidence="10" type="ORF">UW52_C0010G0001</name>
</gene>